<name>A0A2A4T3R2_9DELT</name>
<comment type="caution">
    <text evidence="4">The sequence shown here is derived from an EMBL/GenBank/DDBJ whole genome shotgun (WGS) entry which is preliminary data.</text>
</comment>
<dbReference type="EMBL" id="NVSR01000042">
    <property type="protein sequence ID" value="PCI28034.1"/>
    <property type="molecule type" value="Genomic_DNA"/>
</dbReference>
<dbReference type="PANTHER" id="PTHR34136:SF1">
    <property type="entry name" value="UDP-N-ACETYL-D-MANNOSAMINURONIC ACID TRANSFERASE"/>
    <property type="match status" value="1"/>
</dbReference>
<evidence type="ECO:0000313" key="4">
    <source>
        <dbReference type="EMBL" id="PCI28034.1"/>
    </source>
</evidence>
<dbReference type="NCBIfam" id="TIGR00696">
    <property type="entry name" value="wecG_tagA_cpsF"/>
    <property type="match status" value="1"/>
</dbReference>
<keyword evidence="3" id="KW-0812">Transmembrane</keyword>
<dbReference type="Proteomes" id="UP000218113">
    <property type="component" value="Unassembled WGS sequence"/>
</dbReference>
<evidence type="ECO:0000256" key="1">
    <source>
        <dbReference type="ARBA" id="ARBA00022676"/>
    </source>
</evidence>
<evidence type="ECO:0000256" key="2">
    <source>
        <dbReference type="ARBA" id="ARBA00022679"/>
    </source>
</evidence>
<reference evidence="5" key="1">
    <citation type="submission" date="2017-08" db="EMBL/GenBank/DDBJ databases">
        <title>A dynamic microbial community with high functional redundancy inhabits the cold, oxic subseafloor aquifer.</title>
        <authorList>
            <person name="Tully B.J."/>
            <person name="Wheat C.G."/>
            <person name="Glazer B.T."/>
            <person name="Huber J.A."/>
        </authorList>
    </citation>
    <scope>NUCLEOTIDE SEQUENCE [LARGE SCALE GENOMIC DNA]</scope>
</reference>
<keyword evidence="3" id="KW-1133">Transmembrane helix</keyword>
<evidence type="ECO:0000256" key="3">
    <source>
        <dbReference type="SAM" id="Phobius"/>
    </source>
</evidence>
<dbReference type="CDD" id="cd06533">
    <property type="entry name" value="Glyco_transf_WecG_TagA"/>
    <property type="match status" value="1"/>
</dbReference>
<keyword evidence="3" id="KW-0472">Membrane</keyword>
<accession>A0A2A4T3R2</accession>
<dbReference type="GO" id="GO:0016758">
    <property type="term" value="F:hexosyltransferase activity"/>
    <property type="evidence" value="ECO:0007669"/>
    <property type="project" value="TreeGrafter"/>
</dbReference>
<proteinExistence type="predicted"/>
<dbReference type="Pfam" id="PF03808">
    <property type="entry name" value="Glyco_tran_WecG"/>
    <property type="match status" value="1"/>
</dbReference>
<feature type="transmembrane region" description="Helical" evidence="3">
    <location>
        <begin position="223"/>
        <end position="243"/>
    </location>
</feature>
<gene>
    <name evidence="4" type="ORF">COB67_07210</name>
</gene>
<dbReference type="AlphaFoldDB" id="A0A2A4T3R2"/>
<keyword evidence="1" id="KW-0328">Glycosyltransferase</keyword>
<sequence length="252" mass="28980">MIKYKILSSMISSGGYRTVLDSILKLSKVKDSSYICVSNVHMLIESYKSKNFNAILNEADISTPDGMPLARAMKLLYGINQDRISGMDLMPDIMKISEKQNLSIFMYGSTDEVLDKIITKAKEEFLGLTLTTYSPPFKVLSIKEKEDIVTLINAKEPDFVFVALGCPKQEKWMAEHKGKINSCMIGLGGALEVYAGVKERAPKWMQDNSLEWLYRLKQDPKRLWKRYFVTNTLFIILFINQFIKIRIFKRFD</sequence>
<dbReference type="InterPro" id="IPR004629">
    <property type="entry name" value="WecG_TagA_CpsF"/>
</dbReference>
<protein>
    <submittedName>
        <fullName evidence="4">Glycosyltransferase</fullName>
    </submittedName>
</protein>
<keyword evidence="2 4" id="KW-0808">Transferase</keyword>
<dbReference type="PANTHER" id="PTHR34136">
    <property type="match status" value="1"/>
</dbReference>
<organism evidence="4 5">
    <name type="scientific">SAR324 cluster bacterium</name>
    <dbReference type="NCBI Taxonomy" id="2024889"/>
    <lineage>
        <taxon>Bacteria</taxon>
        <taxon>Deltaproteobacteria</taxon>
        <taxon>SAR324 cluster</taxon>
    </lineage>
</organism>
<evidence type="ECO:0000313" key="5">
    <source>
        <dbReference type="Proteomes" id="UP000218113"/>
    </source>
</evidence>